<protein>
    <submittedName>
        <fullName evidence="2">Uncharacterized protein</fullName>
    </submittedName>
</protein>
<name>V6TSU7_GIAIN</name>
<evidence type="ECO:0000256" key="1">
    <source>
        <dbReference type="SAM" id="Phobius"/>
    </source>
</evidence>
<sequence>MALGTAESEEENPLLSASAAALGLSNQSWIGIFTASCVFSVHFSDHAVFDVSTFLYASPVLLLPDLASITILLQEARLKIALHIPLCTESAAPGLGGASARCPRSGVHFCFDSCVRYHMSFCLLYIWLTVCGACGTLGIHILQSTNSFTSTRIMPCNCVGGSNTH</sequence>
<keyword evidence="1" id="KW-1133">Transmembrane helix</keyword>
<organism evidence="2 3">
    <name type="scientific">Giardia intestinalis</name>
    <name type="common">Giardia lamblia</name>
    <dbReference type="NCBI Taxonomy" id="5741"/>
    <lineage>
        <taxon>Eukaryota</taxon>
        <taxon>Metamonada</taxon>
        <taxon>Diplomonadida</taxon>
        <taxon>Hexamitidae</taxon>
        <taxon>Giardiinae</taxon>
        <taxon>Giardia</taxon>
    </lineage>
</organism>
<gene>
    <name evidence="2" type="ORF">GSB_151251</name>
</gene>
<comment type="caution">
    <text evidence="2">The sequence shown here is derived from an EMBL/GenBank/DDBJ whole genome shotgun (WGS) entry which is preliminary data.</text>
</comment>
<dbReference type="EMBL" id="AHHH01000325">
    <property type="protein sequence ID" value="ESU40100.1"/>
    <property type="molecule type" value="Genomic_DNA"/>
</dbReference>
<dbReference type="VEuPathDB" id="GiardiaDB:QR46_4715"/>
<feature type="transmembrane region" description="Helical" evidence="1">
    <location>
        <begin position="54"/>
        <end position="73"/>
    </location>
</feature>
<keyword evidence="1" id="KW-0812">Transmembrane</keyword>
<keyword evidence="1" id="KW-0472">Membrane</keyword>
<dbReference type="Proteomes" id="UP000018040">
    <property type="component" value="Unassembled WGS sequence"/>
</dbReference>
<reference evidence="2 3" key="2">
    <citation type="journal article" date="2013" name="Genome Biol. Evol.">
        <title>Genome sequencing of Giardia lamblia genotypes A2 and B isolates (DH and GS) and comparative analysis with the genomes of genotypes A1 and E (WB and Pig).</title>
        <authorList>
            <person name="Adam R.D."/>
            <person name="Dahlstrom E.W."/>
            <person name="Martens C.A."/>
            <person name="Bruno D.P."/>
            <person name="Barbian K.D."/>
            <person name="Ricklefs S.M."/>
            <person name="Hernandez M.M."/>
            <person name="Narla N.P."/>
            <person name="Patel R.B."/>
            <person name="Porcella S.F."/>
            <person name="Nash T.E."/>
        </authorList>
    </citation>
    <scope>NUCLEOTIDE SEQUENCE [LARGE SCALE GENOMIC DNA]</scope>
    <source>
        <strain evidence="2 3">GS</strain>
    </source>
</reference>
<proteinExistence type="predicted"/>
<evidence type="ECO:0000313" key="2">
    <source>
        <dbReference type="EMBL" id="ESU40100.1"/>
    </source>
</evidence>
<reference evidence="3" key="1">
    <citation type="submission" date="2012-02" db="EMBL/GenBank/DDBJ databases">
        <title>Genome sequencing of Giardia lamblia Genotypes A2 and B isolates (DH and GS) and comparative analysis with the genomes of Genotypes A1 and E (WB and Pig).</title>
        <authorList>
            <person name="Adam R."/>
            <person name="Dahlstrom E."/>
            <person name="Martens C."/>
            <person name="Bruno D."/>
            <person name="Barbian K."/>
            <person name="Porcella S.F."/>
            <person name="Nash T."/>
        </authorList>
    </citation>
    <scope>NUCLEOTIDE SEQUENCE</scope>
    <source>
        <strain evidence="3">GS</strain>
    </source>
</reference>
<dbReference type="AlphaFoldDB" id="V6TSU7"/>
<evidence type="ECO:0000313" key="3">
    <source>
        <dbReference type="Proteomes" id="UP000018040"/>
    </source>
</evidence>
<feature type="transmembrane region" description="Helical" evidence="1">
    <location>
        <begin position="122"/>
        <end position="142"/>
    </location>
</feature>
<accession>V6TSU7</accession>